<accession>A0ABU3FLM7</accession>
<evidence type="ECO:0000313" key="2">
    <source>
        <dbReference type="Proteomes" id="UP001269061"/>
    </source>
</evidence>
<organism evidence="1 2">
    <name type="scientific">Enterococcus pseudoavium</name>
    <dbReference type="NCBI Taxonomy" id="44007"/>
    <lineage>
        <taxon>Bacteria</taxon>
        <taxon>Bacillati</taxon>
        <taxon>Bacillota</taxon>
        <taxon>Bacilli</taxon>
        <taxon>Lactobacillales</taxon>
        <taxon>Enterococcaceae</taxon>
        <taxon>Enterococcus</taxon>
    </lineage>
</organism>
<name>A0ABU3FLM7_9ENTE</name>
<reference evidence="1 2" key="1">
    <citation type="submission" date="2023-03" db="EMBL/GenBank/DDBJ databases">
        <authorList>
            <person name="Shen W."/>
            <person name="Cai J."/>
        </authorList>
    </citation>
    <scope>NUCLEOTIDE SEQUENCE [LARGE SCALE GENOMIC DNA]</scope>
    <source>
        <strain evidence="1 2">Y59</strain>
    </source>
</reference>
<dbReference type="Proteomes" id="UP001269061">
    <property type="component" value="Unassembled WGS sequence"/>
</dbReference>
<dbReference type="EMBL" id="JARQAZ010000023">
    <property type="protein sequence ID" value="MDT2771903.1"/>
    <property type="molecule type" value="Genomic_DNA"/>
</dbReference>
<sequence length="100" mass="11733">MSRKRIFEPVVYTVIATDGLNHSEDVRFKISYGYELENPNPVFKVQMIQGTLLKGRQAPSYSDHDLDRIMKIREKLKEKFDLANKLARDIEYQELDLLDS</sequence>
<proteinExistence type="predicted"/>
<gene>
    <name evidence="1" type="ORF">P7H46_13895</name>
</gene>
<dbReference type="RefSeq" id="WP_311798426.1">
    <property type="nucleotide sequence ID" value="NZ_JARQAZ010000023.1"/>
</dbReference>
<comment type="caution">
    <text evidence="1">The sequence shown here is derived from an EMBL/GenBank/DDBJ whole genome shotgun (WGS) entry which is preliminary data.</text>
</comment>
<keyword evidence="2" id="KW-1185">Reference proteome</keyword>
<evidence type="ECO:0000313" key="1">
    <source>
        <dbReference type="EMBL" id="MDT2771903.1"/>
    </source>
</evidence>
<protein>
    <submittedName>
        <fullName evidence="1">Uncharacterized protein</fullName>
    </submittedName>
</protein>